<reference evidence="4" key="1">
    <citation type="submission" date="2010-05" db="EMBL/GenBank/DDBJ databases">
        <title>The complete genome of Truepera radiovictris DSM 17093.</title>
        <authorList>
            <consortium name="US DOE Joint Genome Institute (JGI-PGF)"/>
            <person name="Lucas S."/>
            <person name="Copeland A."/>
            <person name="Lapidus A."/>
            <person name="Glavina del Rio T."/>
            <person name="Dalin E."/>
            <person name="Tice H."/>
            <person name="Bruce D."/>
            <person name="Goodwin L."/>
            <person name="Pitluck S."/>
            <person name="Kyrpides N."/>
            <person name="Mavromatis K."/>
            <person name="Ovchinnikova G."/>
            <person name="Munk A.C."/>
            <person name="Detter J.C."/>
            <person name="Han C."/>
            <person name="Tapia R."/>
            <person name="Land M."/>
            <person name="Hauser L."/>
            <person name="Markowitz V."/>
            <person name="Cheng J.-F."/>
            <person name="Hugenholtz P."/>
            <person name="Woyke T."/>
            <person name="Wu D."/>
            <person name="Tindall B."/>
            <person name="Pomrenke H.G."/>
            <person name="Brambilla E."/>
            <person name="Klenk H.-P."/>
            <person name="Eisen J.A."/>
        </authorList>
    </citation>
    <scope>NUCLEOTIDE SEQUENCE [LARGE SCALE GENOMIC DNA]</scope>
    <source>
        <strain evidence="4">DSM 17093 / CIP 108686 / LMG 22925 / RQ-24</strain>
    </source>
</reference>
<dbReference type="PROSITE" id="PS51257">
    <property type="entry name" value="PROKAR_LIPOPROTEIN"/>
    <property type="match status" value="1"/>
</dbReference>
<dbReference type="Proteomes" id="UP000000379">
    <property type="component" value="Chromosome"/>
</dbReference>
<dbReference type="PANTHER" id="PTHR42754:SF1">
    <property type="entry name" value="LIPOPROTEIN"/>
    <property type="match status" value="1"/>
</dbReference>
<gene>
    <name evidence="3" type="ordered locus">Trad_0730</name>
</gene>
<evidence type="ECO:0000313" key="4">
    <source>
        <dbReference type="Proteomes" id="UP000000379"/>
    </source>
</evidence>
<dbReference type="Gene3D" id="2.120.10.30">
    <property type="entry name" value="TolB, C-terminal domain"/>
    <property type="match status" value="1"/>
</dbReference>
<sequence length="416" mass="44553">MLCARVWLVLLVLLTACGSAPPVPAEPKPPSEPQFGSSGDDTAVGVALAGEGDVYVVGNSERFDTWPIDDRVFLRRYTREGRLQWELLMEPEAGTEGYAFYPDALAVAADGEGSAYVAWAAAYQGHPVKPDFERVYLTKVSRRGERLWQRRTDPVTGLAVDGAGNVFVAAGGEGHLIKLTPSGGVVWERSGFAVPTGVTVTTAGDVAVIREDGVVAKYTSNGEPLWQKRVFSSEGEGPYGRKIAAGTAGGLYVVGKHVYHATSRPSCEGATRYEERAYVRLYHLGPDGAARWTRDVTDNHWVEDGCLGSFGWNPATALSVAADAVGNVFVASGVARATDNPFRPTITDALLVKYTPAGERAWQRTFGADQDDYATGVAARGEGEVYVVGVTTGDEGGYRDAFVHRVDGAGDRVWGR</sequence>
<dbReference type="InterPro" id="IPR011042">
    <property type="entry name" value="6-blade_b-propeller_TolB-like"/>
</dbReference>
<dbReference type="EMBL" id="CP002049">
    <property type="protein sequence ID" value="ADI13866.1"/>
    <property type="molecule type" value="Genomic_DNA"/>
</dbReference>
<dbReference type="PANTHER" id="PTHR42754">
    <property type="entry name" value="ENDOGLUCANASE"/>
    <property type="match status" value="1"/>
</dbReference>
<protein>
    <submittedName>
        <fullName evidence="3">Uncharacterized protein</fullName>
    </submittedName>
</protein>
<feature type="signal peptide" evidence="2">
    <location>
        <begin position="1"/>
        <end position="25"/>
    </location>
</feature>
<reference evidence="3 4" key="2">
    <citation type="journal article" date="2011" name="Stand. Genomic Sci.">
        <title>Complete genome sequence of Truepera radiovictrix type strain (RQ-24).</title>
        <authorList>
            <person name="Ivanova N."/>
            <person name="Rohde C."/>
            <person name="Munk C."/>
            <person name="Nolan M."/>
            <person name="Lucas S."/>
            <person name="Del Rio T.G."/>
            <person name="Tice H."/>
            <person name="Deshpande S."/>
            <person name="Cheng J.F."/>
            <person name="Tapia R."/>
            <person name="Han C."/>
            <person name="Goodwin L."/>
            <person name="Pitluck S."/>
            <person name="Liolios K."/>
            <person name="Mavromatis K."/>
            <person name="Mikhailova N."/>
            <person name="Pati A."/>
            <person name="Chen A."/>
            <person name="Palaniappan K."/>
            <person name="Land M."/>
            <person name="Hauser L."/>
            <person name="Chang Y.J."/>
            <person name="Jeffries C.D."/>
            <person name="Brambilla E."/>
            <person name="Rohde M."/>
            <person name="Goker M."/>
            <person name="Tindall B.J."/>
            <person name="Woyke T."/>
            <person name="Bristow J."/>
            <person name="Eisen J.A."/>
            <person name="Markowitz V."/>
            <person name="Hugenholtz P."/>
            <person name="Kyrpides N.C."/>
            <person name="Klenk H.P."/>
            <person name="Lapidus A."/>
        </authorList>
    </citation>
    <scope>NUCLEOTIDE SEQUENCE [LARGE SCALE GENOMIC DNA]</scope>
    <source>
        <strain evidence="4">DSM 17093 / CIP 108686 / LMG 22925 / RQ-24</strain>
    </source>
</reference>
<dbReference type="HOGENOM" id="CLU_698173_0_0_0"/>
<dbReference type="Gene3D" id="2.80.10.50">
    <property type="match status" value="1"/>
</dbReference>
<evidence type="ECO:0000256" key="2">
    <source>
        <dbReference type="SAM" id="SignalP"/>
    </source>
</evidence>
<dbReference type="eggNOG" id="COG1520">
    <property type="taxonomic scope" value="Bacteria"/>
</dbReference>
<dbReference type="OrthoDB" id="53254at2"/>
<feature type="chain" id="PRO_5003094426" evidence="2">
    <location>
        <begin position="26"/>
        <end position="416"/>
    </location>
</feature>
<name>D7CTK9_TRURR</name>
<proteinExistence type="predicted"/>
<dbReference type="SUPFAM" id="SSF63829">
    <property type="entry name" value="Calcium-dependent phosphotriesterase"/>
    <property type="match status" value="1"/>
</dbReference>
<dbReference type="RefSeq" id="WP_013177238.1">
    <property type="nucleotide sequence ID" value="NC_014221.1"/>
</dbReference>
<evidence type="ECO:0000256" key="1">
    <source>
        <dbReference type="SAM" id="MobiDB-lite"/>
    </source>
</evidence>
<keyword evidence="4" id="KW-1185">Reference proteome</keyword>
<feature type="compositionally biased region" description="Pro residues" evidence="1">
    <location>
        <begin position="22"/>
        <end position="32"/>
    </location>
</feature>
<accession>D7CTK9</accession>
<feature type="region of interest" description="Disordered" evidence="1">
    <location>
        <begin position="22"/>
        <end position="42"/>
    </location>
</feature>
<keyword evidence="2" id="KW-0732">Signal</keyword>
<dbReference type="KEGG" id="tra:Trad_0730"/>
<dbReference type="STRING" id="649638.Trad_0730"/>
<organism evidence="3 4">
    <name type="scientific">Truepera radiovictrix (strain DSM 17093 / CIP 108686 / LMG 22925 / RQ-24)</name>
    <dbReference type="NCBI Taxonomy" id="649638"/>
    <lineage>
        <taxon>Bacteria</taxon>
        <taxon>Thermotogati</taxon>
        <taxon>Deinococcota</taxon>
        <taxon>Deinococci</taxon>
        <taxon>Trueperales</taxon>
        <taxon>Trueperaceae</taxon>
        <taxon>Truepera</taxon>
    </lineage>
</organism>
<evidence type="ECO:0000313" key="3">
    <source>
        <dbReference type="EMBL" id="ADI13866.1"/>
    </source>
</evidence>
<dbReference type="AlphaFoldDB" id="D7CTK9"/>